<dbReference type="PANTHER" id="PTHR42208:SF1">
    <property type="entry name" value="HEAVY METAL TRANSPORTER"/>
    <property type="match status" value="1"/>
</dbReference>
<dbReference type="PANTHER" id="PTHR42208">
    <property type="entry name" value="HEAVY METAL TRANSPORTER-RELATED"/>
    <property type="match status" value="1"/>
</dbReference>
<dbReference type="InterPro" id="IPR039447">
    <property type="entry name" value="UreH-like_TM_dom"/>
</dbReference>
<dbReference type="RefSeq" id="WP_185977689.1">
    <property type="nucleotide sequence ID" value="NZ_JACBGI020000004.1"/>
</dbReference>
<feature type="transmembrane region" description="Helical" evidence="1">
    <location>
        <begin position="172"/>
        <end position="196"/>
    </location>
</feature>
<keyword evidence="1" id="KW-1133">Transmembrane helix</keyword>
<feature type="transmembrane region" description="Helical" evidence="1">
    <location>
        <begin position="208"/>
        <end position="227"/>
    </location>
</feature>
<proteinExistence type="predicted"/>
<evidence type="ECO:0000259" key="2">
    <source>
        <dbReference type="Pfam" id="PF13386"/>
    </source>
</evidence>
<protein>
    <submittedName>
        <fullName evidence="3">Sulfite exporter TauE/SafE family protein</fullName>
    </submittedName>
</protein>
<evidence type="ECO:0000313" key="4">
    <source>
        <dbReference type="Proteomes" id="UP001193680"/>
    </source>
</evidence>
<dbReference type="EMBL" id="JACBGI020000004">
    <property type="protein sequence ID" value="MBF6057541.1"/>
    <property type="molecule type" value="Genomic_DNA"/>
</dbReference>
<reference evidence="3 4" key="1">
    <citation type="submission" date="2020-11" db="EMBL/GenBank/DDBJ databases">
        <title>Sulfur oxidizing isolate from Hospital Hole Sinkhole.</title>
        <authorList>
            <person name="Scott K.M."/>
        </authorList>
    </citation>
    <scope>NUCLEOTIDE SEQUENCE [LARGE SCALE GENOMIC DNA]</scope>
    <source>
        <strain evidence="3 4">HH1</strain>
    </source>
</reference>
<comment type="caution">
    <text evidence="3">The sequence shown here is derived from an EMBL/GenBank/DDBJ whole genome shotgun (WGS) entry which is preliminary data.</text>
</comment>
<organism evidence="3 4">
    <name type="scientific">Thiomicrorhabdus heinhorstiae</name>
    <dbReference type="NCBI Taxonomy" id="2748010"/>
    <lineage>
        <taxon>Bacteria</taxon>
        <taxon>Pseudomonadati</taxon>
        <taxon>Pseudomonadota</taxon>
        <taxon>Gammaproteobacteria</taxon>
        <taxon>Thiotrichales</taxon>
        <taxon>Piscirickettsiaceae</taxon>
        <taxon>Thiomicrorhabdus</taxon>
    </lineage>
</organism>
<evidence type="ECO:0000313" key="3">
    <source>
        <dbReference type="EMBL" id="MBF6057541.1"/>
    </source>
</evidence>
<gene>
    <name evidence="3" type="ORF">H8792_004225</name>
</gene>
<dbReference type="Pfam" id="PF13386">
    <property type="entry name" value="DsbD_2"/>
    <property type="match status" value="1"/>
</dbReference>
<keyword evidence="4" id="KW-1185">Reference proteome</keyword>
<name>A0ABS0BZW9_9GAMM</name>
<keyword evidence="1" id="KW-0812">Transmembrane</keyword>
<evidence type="ECO:0000256" key="1">
    <source>
        <dbReference type="SAM" id="Phobius"/>
    </source>
</evidence>
<accession>A0ABS0BZW9</accession>
<dbReference type="Proteomes" id="UP001193680">
    <property type="component" value="Unassembled WGS sequence"/>
</dbReference>
<sequence length="230" mass="25270">MSESVLVTALIVGLLGGVHCLGMCGGVVGALTFGLKADIQRSRFRMLKFQLAYNLGRILSYALIGAFFGFLGSGLMTLDGLLPIQVSLQMLAGLLMVALGLYLGGWWNGIVVIERFGQSLWEKLKPKVQKYSMVENYTQAWIYGFLWGWLPCGLVYSMLIMAMSSGGLLDGALIMLFFGLGTLPNLLLMGVFAFYFTRLARAVWVRRIAGLTVALFGLWELYSALALRVN</sequence>
<feature type="domain" description="Urease accessory protein UreH-like transmembrane" evidence="2">
    <location>
        <begin position="8"/>
        <end position="219"/>
    </location>
</feature>
<keyword evidence="1" id="KW-0472">Membrane</keyword>
<feature type="transmembrane region" description="Helical" evidence="1">
    <location>
        <begin position="90"/>
        <end position="113"/>
    </location>
</feature>
<feature type="transmembrane region" description="Helical" evidence="1">
    <location>
        <begin position="58"/>
        <end position="78"/>
    </location>
</feature>
<feature type="transmembrane region" description="Helical" evidence="1">
    <location>
        <begin position="6"/>
        <end position="37"/>
    </location>
</feature>
<feature type="transmembrane region" description="Helical" evidence="1">
    <location>
        <begin position="140"/>
        <end position="160"/>
    </location>
</feature>